<dbReference type="InterPro" id="IPR036428">
    <property type="entry name" value="PCD_sf"/>
</dbReference>
<evidence type="ECO:0000313" key="6">
    <source>
        <dbReference type="Proteomes" id="UP000535543"/>
    </source>
</evidence>
<accession>A0A848KIN9</accession>
<evidence type="ECO:0000256" key="1">
    <source>
        <dbReference type="ARBA" id="ARBA00001554"/>
    </source>
</evidence>
<dbReference type="EMBL" id="VCQU01000008">
    <property type="protein sequence ID" value="NMN97658.1"/>
    <property type="molecule type" value="Genomic_DNA"/>
</dbReference>
<sequence>MATLLSDAELADALTELSGWTKVGDTLTQTFARPTFPEAIEFVGRVAVEAEAANHHPDIDIRWRNVTFTLSTHSEGGLTELDLALARTIDRLAS</sequence>
<dbReference type="GO" id="GO:0008124">
    <property type="term" value="F:4-alpha-hydroxytetrahydrobiopterin dehydratase activity"/>
    <property type="evidence" value="ECO:0007669"/>
    <property type="project" value="UniProtKB-UniRule"/>
</dbReference>
<dbReference type="Pfam" id="PF01329">
    <property type="entry name" value="Pterin_4a"/>
    <property type="match status" value="1"/>
</dbReference>
<keyword evidence="6" id="KW-1185">Reference proteome</keyword>
<comment type="catalytic activity">
    <reaction evidence="1 4">
        <text>(4aS,6R)-4a-hydroxy-L-erythro-5,6,7,8-tetrahydrobiopterin = (6R)-L-erythro-6,7-dihydrobiopterin + H2O</text>
        <dbReference type="Rhea" id="RHEA:11920"/>
        <dbReference type="ChEBI" id="CHEBI:15377"/>
        <dbReference type="ChEBI" id="CHEBI:15642"/>
        <dbReference type="ChEBI" id="CHEBI:43120"/>
        <dbReference type="EC" id="4.2.1.96"/>
    </reaction>
</comment>
<keyword evidence="3 4" id="KW-0456">Lyase</keyword>
<name>A0A848KIN9_9NOCA</name>
<comment type="caution">
    <text evidence="5">The sequence shown here is derived from an EMBL/GenBank/DDBJ whole genome shotgun (WGS) entry which is preliminary data.</text>
</comment>
<evidence type="ECO:0000313" key="5">
    <source>
        <dbReference type="EMBL" id="NMN97658.1"/>
    </source>
</evidence>
<dbReference type="AlphaFoldDB" id="A0A848KIN9"/>
<evidence type="ECO:0000256" key="3">
    <source>
        <dbReference type="ARBA" id="ARBA00023239"/>
    </source>
</evidence>
<reference evidence="5 6" key="1">
    <citation type="submission" date="2019-05" db="EMBL/GenBank/DDBJ databases">
        <authorList>
            <person name="Lee S.D."/>
        </authorList>
    </citation>
    <scope>NUCLEOTIDE SEQUENCE [LARGE SCALE GENOMIC DNA]</scope>
    <source>
        <strain evidence="5 6">YC2-7</strain>
    </source>
</reference>
<dbReference type="EC" id="4.2.1.96" evidence="4"/>
<dbReference type="SUPFAM" id="SSF55248">
    <property type="entry name" value="PCD-like"/>
    <property type="match status" value="1"/>
</dbReference>
<dbReference type="CDD" id="cd00488">
    <property type="entry name" value="PCD_DCoH"/>
    <property type="match status" value="1"/>
</dbReference>
<protein>
    <recommendedName>
        <fullName evidence="4">Putative pterin-4-alpha-carbinolamine dehydratase</fullName>
        <shortName evidence="4">PHS</shortName>
        <ecNumber evidence="4">4.2.1.96</ecNumber>
    </recommendedName>
    <alternativeName>
        <fullName evidence="4">4-alpha-hydroxy-tetrahydropterin dehydratase</fullName>
    </alternativeName>
    <alternativeName>
        <fullName evidence="4">Pterin carbinolamine dehydratase</fullName>
        <shortName evidence="4">PCD</shortName>
    </alternativeName>
</protein>
<gene>
    <name evidence="5" type="ORF">FGL95_21720</name>
</gene>
<organism evidence="5 6">
    <name type="scientific">Antrihabitans stalactiti</name>
    <dbReference type="NCBI Taxonomy" id="2584121"/>
    <lineage>
        <taxon>Bacteria</taxon>
        <taxon>Bacillati</taxon>
        <taxon>Actinomycetota</taxon>
        <taxon>Actinomycetes</taxon>
        <taxon>Mycobacteriales</taxon>
        <taxon>Nocardiaceae</taxon>
        <taxon>Antrihabitans</taxon>
    </lineage>
</organism>
<evidence type="ECO:0000256" key="2">
    <source>
        <dbReference type="ARBA" id="ARBA00006472"/>
    </source>
</evidence>
<comment type="similarity">
    <text evidence="2 4">Belongs to the pterin-4-alpha-carbinolamine dehydratase family.</text>
</comment>
<evidence type="ECO:0000256" key="4">
    <source>
        <dbReference type="HAMAP-Rule" id="MF_00434"/>
    </source>
</evidence>
<dbReference type="GO" id="GO:0006729">
    <property type="term" value="P:tetrahydrobiopterin biosynthetic process"/>
    <property type="evidence" value="ECO:0007669"/>
    <property type="project" value="InterPro"/>
</dbReference>
<proteinExistence type="inferred from homology"/>
<dbReference type="NCBIfam" id="NF002017">
    <property type="entry name" value="PRK00823.1-2"/>
    <property type="match status" value="1"/>
</dbReference>
<dbReference type="InterPro" id="IPR001533">
    <property type="entry name" value="Pterin_deHydtase"/>
</dbReference>
<dbReference type="Gene3D" id="3.30.1360.20">
    <property type="entry name" value="Transcriptional coactivator/pterin dehydratase"/>
    <property type="match status" value="1"/>
</dbReference>
<dbReference type="HAMAP" id="MF_00434">
    <property type="entry name" value="Pterin_4_alpha"/>
    <property type="match status" value="1"/>
</dbReference>
<dbReference type="RefSeq" id="WP_169590704.1">
    <property type="nucleotide sequence ID" value="NZ_VCQU01000008.1"/>
</dbReference>
<dbReference type="Proteomes" id="UP000535543">
    <property type="component" value="Unassembled WGS sequence"/>
</dbReference>
<dbReference type="PANTHER" id="PTHR12599:SF0">
    <property type="entry name" value="PTERIN-4-ALPHA-CARBINOLAMINE DEHYDRATASE"/>
    <property type="match status" value="1"/>
</dbReference>
<dbReference type="PANTHER" id="PTHR12599">
    <property type="entry name" value="PTERIN-4-ALPHA-CARBINOLAMINE DEHYDRATASE"/>
    <property type="match status" value="1"/>
</dbReference>
<reference evidence="5 6" key="2">
    <citation type="submission" date="2020-06" db="EMBL/GenBank/DDBJ databases">
        <title>Antribacter stalactiti gen. nov., sp. nov., a new member of the family Nacardiaceae isolated from a cave.</title>
        <authorList>
            <person name="Kim I.S."/>
        </authorList>
    </citation>
    <scope>NUCLEOTIDE SEQUENCE [LARGE SCALE GENOMIC DNA]</scope>
    <source>
        <strain evidence="5 6">YC2-7</strain>
    </source>
</reference>